<dbReference type="RefSeq" id="WP_073608469.1">
    <property type="nucleotide sequence ID" value="NZ_MRCG01000007.1"/>
</dbReference>
<dbReference type="SUPFAM" id="SSF82171">
    <property type="entry name" value="DPP6 N-terminal domain-like"/>
    <property type="match status" value="1"/>
</dbReference>
<proteinExistence type="predicted"/>
<dbReference type="Gene3D" id="2.130.10.10">
    <property type="entry name" value="YVTN repeat-like/Quinoprotein amine dehydrogenase"/>
    <property type="match status" value="2"/>
</dbReference>
<dbReference type="Pfam" id="PF14516">
    <property type="entry name" value="AAA_35"/>
    <property type="match status" value="1"/>
</dbReference>
<dbReference type="Proteomes" id="UP000185557">
    <property type="component" value="Unassembled WGS sequence"/>
</dbReference>
<dbReference type="SUPFAM" id="SSF52540">
    <property type="entry name" value="P-loop containing nucleoside triphosphate hydrolases"/>
    <property type="match status" value="1"/>
</dbReference>
<sequence>MNQPSGANASALFQTGGTLPIYAPTYVERDADAALYAAIQAREFCYVLNSRQMGKSSLRARIMGRLQAEEVACAAVDLSALGGQQVNGKQWYGGVIRKLVSGFELTQRFNLRSWLRDNADLPPVQQLGEFIESILLTQIAQPIVIFIDEIDSVLSLNFSTDDLFTFIRACYNQRVDDPAYGRLTFVLLGVATPADLVRDKSRTPFNVGRSIELSGLTFDRAQPLIESLGLTLANPAEVLQTILAWSQGQPFLTQRLCRLVVDQCAAGAMLSVEAINQLVQSRVIENWQTQDEQDHLRTIQDRVLQDERKAGRRLGIYQQILQQGAMPYDGSPEQMELRLSGLIVARGGELEVYNQIYKSVFNAEWVNQSLTRLRPYSEAILAWLDSERQDDSRLLRGRALIEAQGWALGKSLSTQDYEFFAASRELDLQEIRETLATQQEANQILAEANAQATKLLTLSARASELERQGAALLKYQPQRFSQIEVLLAAVKLGHELKELLKANTKIQSPLTLGLDQIPGPELALRIAVNRIIEVNQVKGRARFSSDEQRILSQISQENLSLVYNPNGIELFQLKGRYITDSEDGARIFTTVDTDNISFVYNQSGQELLQLKGCCPREYNVQKRIFTDSGCYQIDDVYDEITYVYDQTGKELFQLKGNCPFISDDGKIIYTSSNKDNLSFVYNNYGAELLRLKGQNPKISDDGQRIGTSSDQDEMSFVYDRNGMELFQLKGNKVEFSTDCQRIRTCSSNRYLSFIYNWNGKELFKLRGCCAYIRQNEPKIITYLNTSKMSFVYDKSGQEILQLKGHYESTSYTKQNIFTSLLEGNNSLSFIFSQDGQEEFQILGGAPHVSEDEKYMVTYSYDEKISHIYDLIAQPPKLKGEQPIVISDKHHIFTQIKSLDLSYMYDKKGNELLQLPGNFPGMSADKQGIFTSSVNLNLSYFYDQNGKKIFQVEGVFPEFSNNGQYFATSFLRDDSSSVYSSRGDRKCHLKGIFPTIGSDEKRIFTMSGKHNKYLTYAYSLNGEELFKLKGGSPNISTDEERIFTSMGGDNLSYAYDMNGKILFELKGISPSIRHDGKFVTTHSYKDNLSYVYNLNGALLCQVRGSIYRIYAELQRIFLRPDKKVIRVCDLSGKEFFYFKGDTIDISTDENRIAISSGDDRVSRIYSLNGDLIAEYPGYEATFLGQSHLILRSSINDVLEIWPIDDGLDDLLQKGCYWLRHYFASHPEERLEYCS</sequence>
<reference evidence="1 2" key="1">
    <citation type="submission" date="2016-11" db="EMBL/GenBank/DDBJ databases">
        <title>Draft Genome Sequences of Nine Cyanobacterial Strains from Diverse Habitats.</title>
        <authorList>
            <person name="Zhu T."/>
            <person name="Hou S."/>
            <person name="Lu X."/>
            <person name="Hess W.R."/>
        </authorList>
    </citation>
    <scope>NUCLEOTIDE SEQUENCE [LARGE SCALE GENOMIC DNA]</scope>
    <source>
        <strain evidence="1 2">NIES-30</strain>
    </source>
</reference>
<keyword evidence="2" id="KW-1185">Reference proteome</keyword>
<dbReference type="AlphaFoldDB" id="A0A1U7J5I1"/>
<organism evidence="1 2">
    <name type="scientific">Phormidium tenue NIES-30</name>
    <dbReference type="NCBI Taxonomy" id="549789"/>
    <lineage>
        <taxon>Bacteria</taxon>
        <taxon>Bacillati</taxon>
        <taxon>Cyanobacteriota</taxon>
        <taxon>Cyanophyceae</taxon>
        <taxon>Oscillatoriophycideae</taxon>
        <taxon>Oscillatoriales</taxon>
        <taxon>Oscillatoriaceae</taxon>
        <taxon>Phormidium</taxon>
    </lineage>
</organism>
<dbReference type="InterPro" id="IPR015943">
    <property type="entry name" value="WD40/YVTN_repeat-like_dom_sf"/>
</dbReference>
<protein>
    <submittedName>
        <fullName evidence="1">Uncharacterized protein</fullName>
    </submittedName>
</protein>
<accession>A0A1U7J5I1</accession>
<dbReference type="InterPro" id="IPR027417">
    <property type="entry name" value="P-loop_NTPase"/>
</dbReference>
<dbReference type="OrthoDB" id="434800at2"/>
<gene>
    <name evidence="1" type="ORF">NIES30_10935</name>
</gene>
<dbReference type="STRING" id="549789.NIES30_10935"/>
<evidence type="ECO:0000313" key="2">
    <source>
        <dbReference type="Proteomes" id="UP000185557"/>
    </source>
</evidence>
<dbReference type="Gene3D" id="3.40.50.300">
    <property type="entry name" value="P-loop containing nucleotide triphosphate hydrolases"/>
    <property type="match status" value="1"/>
</dbReference>
<dbReference type="EMBL" id="MRCG01000007">
    <property type="protein sequence ID" value="OKH48016.1"/>
    <property type="molecule type" value="Genomic_DNA"/>
</dbReference>
<name>A0A1U7J5I1_9CYAN</name>
<evidence type="ECO:0000313" key="1">
    <source>
        <dbReference type="EMBL" id="OKH48016.1"/>
    </source>
</evidence>
<comment type="caution">
    <text evidence="1">The sequence shown here is derived from an EMBL/GenBank/DDBJ whole genome shotgun (WGS) entry which is preliminary data.</text>
</comment>